<reference evidence="1 2" key="1">
    <citation type="journal article" date="2017" name="Gigascience">
        <title>Genome sequence of the small brown planthopper, Laodelphax striatellus.</title>
        <authorList>
            <person name="Zhu J."/>
            <person name="Jiang F."/>
            <person name="Wang X."/>
            <person name="Yang P."/>
            <person name="Bao Y."/>
            <person name="Zhao W."/>
            <person name="Wang W."/>
            <person name="Lu H."/>
            <person name="Wang Q."/>
            <person name="Cui N."/>
            <person name="Li J."/>
            <person name="Chen X."/>
            <person name="Luo L."/>
            <person name="Yu J."/>
            <person name="Kang L."/>
            <person name="Cui F."/>
        </authorList>
    </citation>
    <scope>NUCLEOTIDE SEQUENCE [LARGE SCALE GENOMIC DNA]</scope>
    <source>
        <strain evidence="1">Lst14</strain>
    </source>
</reference>
<name>A0A482XRY4_LAOST</name>
<protein>
    <submittedName>
        <fullName evidence="1">Uncharacterized protein</fullName>
    </submittedName>
</protein>
<dbReference type="InParanoid" id="A0A482XRY4"/>
<dbReference type="EMBL" id="QKKF02002619">
    <property type="protein sequence ID" value="RZF48260.1"/>
    <property type="molecule type" value="Genomic_DNA"/>
</dbReference>
<gene>
    <name evidence="1" type="ORF">LSTR_LSTR006227</name>
</gene>
<sequence>MFGMTRHMVEKLKYQLLVDHADYEERSTCGIISSNMLEDDEIATTQEMRLPEM</sequence>
<dbReference type="Proteomes" id="UP000291343">
    <property type="component" value="Unassembled WGS sequence"/>
</dbReference>
<dbReference type="AlphaFoldDB" id="A0A482XRY4"/>
<keyword evidence="2" id="KW-1185">Reference proteome</keyword>
<feature type="non-terminal residue" evidence="1">
    <location>
        <position position="53"/>
    </location>
</feature>
<organism evidence="1 2">
    <name type="scientific">Laodelphax striatellus</name>
    <name type="common">Small brown planthopper</name>
    <name type="synonym">Delphax striatella</name>
    <dbReference type="NCBI Taxonomy" id="195883"/>
    <lineage>
        <taxon>Eukaryota</taxon>
        <taxon>Metazoa</taxon>
        <taxon>Ecdysozoa</taxon>
        <taxon>Arthropoda</taxon>
        <taxon>Hexapoda</taxon>
        <taxon>Insecta</taxon>
        <taxon>Pterygota</taxon>
        <taxon>Neoptera</taxon>
        <taxon>Paraneoptera</taxon>
        <taxon>Hemiptera</taxon>
        <taxon>Auchenorrhyncha</taxon>
        <taxon>Fulgoroidea</taxon>
        <taxon>Delphacidae</taxon>
        <taxon>Criomorphinae</taxon>
        <taxon>Laodelphax</taxon>
    </lineage>
</organism>
<comment type="caution">
    <text evidence="1">The sequence shown here is derived from an EMBL/GenBank/DDBJ whole genome shotgun (WGS) entry which is preliminary data.</text>
</comment>
<evidence type="ECO:0000313" key="2">
    <source>
        <dbReference type="Proteomes" id="UP000291343"/>
    </source>
</evidence>
<evidence type="ECO:0000313" key="1">
    <source>
        <dbReference type="EMBL" id="RZF48260.1"/>
    </source>
</evidence>
<accession>A0A482XRY4</accession>
<proteinExistence type="predicted"/>